<protein>
    <submittedName>
        <fullName evidence="1">Uncharacterized protein</fullName>
    </submittedName>
</protein>
<sequence length="179" mass="19504">MASTALAFPTGLQPEVASRAQDMLNSRLAPHGWANSTEAVEGPIDLGLRAGVRVRYQPDRNPDLPEGLKRVVESIRRMEALPPNWDSYKAFPLDDRAVSPTIELTVEGLRRCAPPRVVPLPSGGIGLRWKSSDAELEVDVGPEGLATALLEINGEENEISDPVAVDQLFPMLHRFCSSL</sequence>
<reference evidence="1 2" key="1">
    <citation type="submission" date="2020-11" db="EMBL/GenBank/DDBJ databases">
        <title>The genome sequence of Novosphingobium sp. 1Y9A.</title>
        <authorList>
            <person name="Liu Y."/>
        </authorList>
    </citation>
    <scope>NUCLEOTIDE SEQUENCE [LARGE SCALE GENOMIC DNA]</scope>
    <source>
        <strain evidence="1 2">1Y9A</strain>
    </source>
</reference>
<keyword evidence="2" id="KW-1185">Reference proteome</keyword>
<dbReference type="EMBL" id="JADQDC010000004">
    <property type="protein sequence ID" value="MBF9150879.1"/>
    <property type="molecule type" value="Genomic_DNA"/>
</dbReference>
<gene>
    <name evidence="1" type="ORF">I2488_07675</name>
</gene>
<dbReference type="RefSeq" id="WP_196275215.1">
    <property type="nucleotide sequence ID" value="NZ_JADQDC010000004.1"/>
</dbReference>
<evidence type="ECO:0000313" key="1">
    <source>
        <dbReference type="EMBL" id="MBF9150879.1"/>
    </source>
</evidence>
<organism evidence="1 2">
    <name type="scientific">Novosphingobium jiangmenense</name>
    <dbReference type="NCBI Taxonomy" id="2791981"/>
    <lineage>
        <taxon>Bacteria</taxon>
        <taxon>Pseudomonadati</taxon>
        <taxon>Pseudomonadota</taxon>
        <taxon>Alphaproteobacteria</taxon>
        <taxon>Sphingomonadales</taxon>
        <taxon>Sphingomonadaceae</taxon>
        <taxon>Novosphingobium</taxon>
    </lineage>
</organism>
<comment type="caution">
    <text evidence="1">The sequence shown here is derived from an EMBL/GenBank/DDBJ whole genome shotgun (WGS) entry which is preliminary data.</text>
</comment>
<proteinExistence type="predicted"/>
<dbReference type="Proteomes" id="UP000600799">
    <property type="component" value="Unassembled WGS sequence"/>
</dbReference>
<accession>A0ABS0HG17</accession>
<evidence type="ECO:0000313" key="2">
    <source>
        <dbReference type="Proteomes" id="UP000600799"/>
    </source>
</evidence>
<name>A0ABS0HG17_9SPHN</name>